<dbReference type="OrthoDB" id="10569361at2759"/>
<organism evidence="1 2">
    <name type="scientific">Tritrichomonas foetus</name>
    <dbReference type="NCBI Taxonomy" id="1144522"/>
    <lineage>
        <taxon>Eukaryota</taxon>
        <taxon>Metamonada</taxon>
        <taxon>Parabasalia</taxon>
        <taxon>Tritrichomonadida</taxon>
        <taxon>Tritrichomonadidae</taxon>
        <taxon>Tritrichomonas</taxon>
    </lineage>
</organism>
<dbReference type="GeneID" id="94842389"/>
<name>A0A1J4JWT6_9EUKA</name>
<dbReference type="VEuPathDB" id="TrichDB:TRFO_31016"/>
<keyword evidence="2" id="KW-1185">Reference proteome</keyword>
<proteinExistence type="predicted"/>
<reference evidence="1" key="1">
    <citation type="submission" date="2016-10" db="EMBL/GenBank/DDBJ databases">
        <authorList>
            <person name="Benchimol M."/>
            <person name="Almeida L.G."/>
            <person name="Vasconcelos A.T."/>
            <person name="Perreira-Neves A."/>
            <person name="Rosa I.A."/>
            <person name="Tasca T."/>
            <person name="Bogo M.R."/>
            <person name="de Souza W."/>
        </authorList>
    </citation>
    <scope>NUCLEOTIDE SEQUENCE [LARGE SCALE GENOMIC DNA]</scope>
    <source>
        <strain evidence="1">K</strain>
    </source>
</reference>
<accession>A0A1J4JWT6</accession>
<protein>
    <submittedName>
        <fullName evidence="1">Uncharacterized protein</fullName>
    </submittedName>
</protein>
<gene>
    <name evidence="1" type="ORF">TRFO_31016</name>
</gene>
<dbReference type="AlphaFoldDB" id="A0A1J4JWT6"/>
<dbReference type="RefSeq" id="XP_068355134.1">
    <property type="nucleotide sequence ID" value="XM_068507685.1"/>
</dbReference>
<dbReference type="Proteomes" id="UP000179807">
    <property type="component" value="Unassembled WGS sequence"/>
</dbReference>
<evidence type="ECO:0000313" key="1">
    <source>
        <dbReference type="EMBL" id="OHT01998.1"/>
    </source>
</evidence>
<dbReference type="EMBL" id="MLAK01000886">
    <property type="protein sequence ID" value="OHT01998.1"/>
    <property type="molecule type" value="Genomic_DNA"/>
</dbReference>
<comment type="caution">
    <text evidence="1">The sequence shown here is derived from an EMBL/GenBank/DDBJ whole genome shotgun (WGS) entry which is preliminary data.</text>
</comment>
<sequence length="220" mass="25110">MSFGSFIFSLPERLKRQRPEGQHDSSVAKQKAKKAKIFYHDDDQLQSDIHLPQASIYDDQINRVSNPLAKASKNALSIIGVLPHQFDLVQEYFQKHGLNPNYVEGGTNFSHGNWIIAIFDTNIENIDCIKPTIQIAPHLIVGCFMGYFQKEECEPIPDKKANKSGKPESLFKIPPLDENLTTIPFENKSYLTLFREFVLGEQDIPRKQGTIPSIFYSLFH</sequence>
<evidence type="ECO:0000313" key="2">
    <source>
        <dbReference type="Proteomes" id="UP000179807"/>
    </source>
</evidence>